<dbReference type="InterPro" id="IPR010365">
    <property type="entry name" value="DUF961"/>
</dbReference>
<dbReference type="InterPro" id="IPR038620">
    <property type="entry name" value="YdcP-like_sf"/>
</dbReference>
<dbReference type="Gene3D" id="2.40.50.390">
    <property type="entry name" value="Conjugative transposon protein, DUF961"/>
    <property type="match status" value="1"/>
</dbReference>
<organism evidence="1 2">
    <name type="scientific">Listeria monocytogenes</name>
    <dbReference type="NCBI Taxonomy" id="1639"/>
    <lineage>
        <taxon>Bacteria</taxon>
        <taxon>Bacillati</taxon>
        <taxon>Bacillota</taxon>
        <taxon>Bacilli</taxon>
        <taxon>Bacillales</taxon>
        <taxon>Listeriaceae</taxon>
        <taxon>Listeria</taxon>
    </lineage>
</organism>
<comment type="caution">
    <text evidence="1">The sequence shown here is derived from an EMBL/GenBank/DDBJ whole genome shotgun (WGS) entry which is preliminary data.</text>
</comment>
<dbReference type="Proteomes" id="UP000427828">
    <property type="component" value="Unassembled WGS sequence"/>
</dbReference>
<accession>A0A826CKK0</accession>
<dbReference type="RefSeq" id="WP_070286928.1">
    <property type="nucleotide sequence ID" value="NZ_JAATUG010000001.1"/>
</dbReference>
<dbReference type="AlphaFoldDB" id="A0A826CKK0"/>
<reference evidence="1 2" key="1">
    <citation type="submission" date="2018-06" db="EMBL/GenBank/DDBJ databases">
        <authorList>
            <consortium name="GenomeTrakr: Next Generation Sequencing Network for Food Pathogen Tracability"/>
        </authorList>
    </citation>
    <scope>NUCLEOTIDE SEQUENCE [LARGE SCALE GENOMIC DNA]</scope>
    <source>
        <strain evidence="1 2">FLAG-51482A</strain>
    </source>
</reference>
<dbReference type="Pfam" id="PF06125">
    <property type="entry name" value="DUF961"/>
    <property type="match status" value="1"/>
</dbReference>
<evidence type="ECO:0000313" key="2">
    <source>
        <dbReference type="Proteomes" id="UP000427828"/>
    </source>
</evidence>
<protein>
    <submittedName>
        <fullName evidence="1">DUF961 domain-containing protein</fullName>
    </submittedName>
</protein>
<sequence length="106" mass="11946">MELKFIATTNETFENVRFAGHDASKDVKTGYGRSEKLEKRFFSLLSPDFPGGLEVYLPETAGEKEFAFKTKVKLVNPVMIPVPNRIGSNNALVNWELHADDLVPFK</sequence>
<proteinExistence type="predicted"/>
<dbReference type="EMBL" id="AALAQH010000002">
    <property type="protein sequence ID" value="ECX6924093.1"/>
    <property type="molecule type" value="Genomic_DNA"/>
</dbReference>
<name>A0A826CKK0_LISMN</name>
<gene>
    <name evidence="1" type="ORF">BCZ19_05385</name>
</gene>
<evidence type="ECO:0000313" key="1">
    <source>
        <dbReference type="EMBL" id="ECX6924093.1"/>
    </source>
</evidence>